<accession>A0A9W7GU57</accession>
<comment type="caution">
    <text evidence="1">The sequence shown here is derived from an EMBL/GenBank/DDBJ whole genome shotgun (WGS) entry which is preliminary data.</text>
</comment>
<gene>
    <name evidence="1" type="ORF">HRI_000164400</name>
</gene>
<organism evidence="1 2">
    <name type="scientific">Hibiscus trionum</name>
    <name type="common">Flower of an hour</name>
    <dbReference type="NCBI Taxonomy" id="183268"/>
    <lineage>
        <taxon>Eukaryota</taxon>
        <taxon>Viridiplantae</taxon>
        <taxon>Streptophyta</taxon>
        <taxon>Embryophyta</taxon>
        <taxon>Tracheophyta</taxon>
        <taxon>Spermatophyta</taxon>
        <taxon>Magnoliopsida</taxon>
        <taxon>eudicotyledons</taxon>
        <taxon>Gunneridae</taxon>
        <taxon>Pentapetalae</taxon>
        <taxon>rosids</taxon>
        <taxon>malvids</taxon>
        <taxon>Malvales</taxon>
        <taxon>Malvaceae</taxon>
        <taxon>Malvoideae</taxon>
        <taxon>Hibiscus</taxon>
    </lineage>
</organism>
<proteinExistence type="predicted"/>
<evidence type="ECO:0000313" key="1">
    <source>
        <dbReference type="EMBL" id="GMI64951.1"/>
    </source>
</evidence>
<sequence>MLQIYCPSTNTRIVGSRNAKFLENDSISGRDLSRDSILVDQPSTSSERLVIIYNTPQAQLGVEQPINEVPQPVENTLVDQVVRESPKIIEQPVEQHDPQENVGSTLRRSARERKSAISSDYFMYLQEFDYNVGDENDPESFSQAMSCNESTLWYDVMKDEMNSMKRNEVWDLVPLPDGVKAIGCK</sequence>
<reference evidence="1" key="1">
    <citation type="submission" date="2023-05" db="EMBL/GenBank/DDBJ databases">
        <title>Genome and transcriptome analyses reveal genes involved in the formation of fine ridges on petal epidermal cells in Hibiscus trionum.</title>
        <authorList>
            <person name="Koshimizu S."/>
            <person name="Masuda S."/>
            <person name="Ishii T."/>
            <person name="Shirasu K."/>
            <person name="Hoshino A."/>
            <person name="Arita M."/>
        </authorList>
    </citation>
    <scope>NUCLEOTIDE SEQUENCE</scope>
    <source>
        <strain evidence="1">Hamamatsu line</strain>
    </source>
</reference>
<evidence type="ECO:0000313" key="2">
    <source>
        <dbReference type="Proteomes" id="UP001165190"/>
    </source>
</evidence>
<evidence type="ECO:0008006" key="3">
    <source>
        <dbReference type="Google" id="ProtNLM"/>
    </source>
</evidence>
<protein>
    <recommendedName>
        <fullName evidence="3">Retrovirus-related Pol polyprotein from transposon TNT 1-94</fullName>
    </recommendedName>
</protein>
<dbReference type="AlphaFoldDB" id="A0A9W7GU57"/>
<dbReference type="Proteomes" id="UP001165190">
    <property type="component" value="Unassembled WGS sequence"/>
</dbReference>
<dbReference type="OrthoDB" id="411615at2759"/>
<keyword evidence="2" id="KW-1185">Reference proteome</keyword>
<dbReference type="EMBL" id="BSYR01000003">
    <property type="protein sequence ID" value="GMI64951.1"/>
    <property type="molecule type" value="Genomic_DNA"/>
</dbReference>
<name>A0A9W7GU57_HIBTR</name>